<keyword evidence="2" id="KW-1185">Reference proteome</keyword>
<dbReference type="AlphaFoldDB" id="A0AAD9W752"/>
<dbReference type="EMBL" id="JAUJFL010000001">
    <property type="protein sequence ID" value="KAK2613485.1"/>
    <property type="molecule type" value="Genomic_DNA"/>
</dbReference>
<proteinExistence type="predicted"/>
<evidence type="ECO:0000313" key="1">
    <source>
        <dbReference type="EMBL" id="KAK2613485.1"/>
    </source>
</evidence>
<comment type="caution">
    <text evidence="1">The sequence shown here is derived from an EMBL/GenBank/DDBJ whole genome shotgun (WGS) entry which is preliminary data.</text>
</comment>
<gene>
    <name evidence="1" type="ORF">N8I77_000397</name>
</gene>
<sequence>MLSAAPSLSPSLPLVRLLHLAITPNAPLLVARPSTGMRLGPFEAHPRPARSQFQLLAKVALAEYGRFSDSQYGLFKLEDERWTIVASRCLHGHRHALQSSTTRSSKI</sequence>
<reference evidence="1" key="1">
    <citation type="submission" date="2023-06" db="EMBL/GenBank/DDBJ databases">
        <authorList>
            <person name="Noh H."/>
        </authorList>
    </citation>
    <scope>NUCLEOTIDE SEQUENCE</scope>
    <source>
        <strain evidence="1">DUCC20226</strain>
    </source>
</reference>
<organism evidence="1 2">
    <name type="scientific">Phomopsis amygdali</name>
    <name type="common">Fusicoccum amygdali</name>
    <dbReference type="NCBI Taxonomy" id="1214568"/>
    <lineage>
        <taxon>Eukaryota</taxon>
        <taxon>Fungi</taxon>
        <taxon>Dikarya</taxon>
        <taxon>Ascomycota</taxon>
        <taxon>Pezizomycotina</taxon>
        <taxon>Sordariomycetes</taxon>
        <taxon>Sordariomycetidae</taxon>
        <taxon>Diaporthales</taxon>
        <taxon>Diaporthaceae</taxon>
        <taxon>Diaporthe</taxon>
    </lineage>
</organism>
<accession>A0AAD9W752</accession>
<protein>
    <submittedName>
        <fullName evidence="1">Uncharacterized protein</fullName>
    </submittedName>
</protein>
<name>A0AAD9W752_PHOAM</name>
<dbReference type="Proteomes" id="UP001265746">
    <property type="component" value="Unassembled WGS sequence"/>
</dbReference>
<evidence type="ECO:0000313" key="2">
    <source>
        <dbReference type="Proteomes" id="UP001265746"/>
    </source>
</evidence>